<dbReference type="InterPro" id="IPR002810">
    <property type="entry name" value="NfeD-like_C"/>
</dbReference>
<keyword evidence="2 5" id="KW-0812">Transmembrane</keyword>
<dbReference type="InterPro" id="IPR052165">
    <property type="entry name" value="Membrane_assoc_protease"/>
</dbReference>
<dbReference type="AlphaFoldDB" id="A0A2W5C3I4"/>
<feature type="domain" description="NfeD-like C-terminal" evidence="6">
    <location>
        <begin position="89"/>
        <end position="140"/>
    </location>
</feature>
<keyword evidence="3 5" id="KW-1133">Transmembrane helix</keyword>
<protein>
    <recommendedName>
        <fullName evidence="6">NfeD-like C-terminal domain-containing protein</fullName>
    </recommendedName>
</protein>
<dbReference type="PANTHER" id="PTHR33507:SF3">
    <property type="entry name" value="INNER MEMBRANE PROTEIN YBBJ"/>
    <property type="match status" value="1"/>
</dbReference>
<dbReference type="GO" id="GO:0005886">
    <property type="term" value="C:plasma membrane"/>
    <property type="evidence" value="ECO:0007669"/>
    <property type="project" value="TreeGrafter"/>
</dbReference>
<dbReference type="Gene3D" id="2.40.50.140">
    <property type="entry name" value="Nucleic acid-binding proteins"/>
    <property type="match status" value="1"/>
</dbReference>
<evidence type="ECO:0000256" key="2">
    <source>
        <dbReference type="ARBA" id="ARBA00022692"/>
    </source>
</evidence>
<evidence type="ECO:0000256" key="1">
    <source>
        <dbReference type="ARBA" id="ARBA00004141"/>
    </source>
</evidence>
<evidence type="ECO:0000313" key="7">
    <source>
        <dbReference type="EMBL" id="PZO89875.1"/>
    </source>
</evidence>
<comment type="caution">
    <text evidence="7">The sequence shown here is derived from an EMBL/GenBank/DDBJ whole genome shotgun (WGS) entry which is preliminary data.</text>
</comment>
<organism evidence="7 8">
    <name type="scientific">Sphingomonas sanxanigenens</name>
    <dbReference type="NCBI Taxonomy" id="397260"/>
    <lineage>
        <taxon>Bacteria</taxon>
        <taxon>Pseudomonadati</taxon>
        <taxon>Pseudomonadota</taxon>
        <taxon>Alphaproteobacteria</taxon>
        <taxon>Sphingomonadales</taxon>
        <taxon>Sphingomonadaceae</taxon>
        <taxon>Sphingomonas</taxon>
    </lineage>
</organism>
<evidence type="ECO:0000256" key="4">
    <source>
        <dbReference type="ARBA" id="ARBA00023136"/>
    </source>
</evidence>
<keyword evidence="4 5" id="KW-0472">Membrane</keyword>
<accession>A0A2W5C3I4</accession>
<dbReference type="EMBL" id="QFNN01000043">
    <property type="protein sequence ID" value="PZO89875.1"/>
    <property type="molecule type" value="Genomic_DNA"/>
</dbReference>
<evidence type="ECO:0000259" key="6">
    <source>
        <dbReference type="Pfam" id="PF01957"/>
    </source>
</evidence>
<evidence type="ECO:0000256" key="5">
    <source>
        <dbReference type="SAM" id="Phobius"/>
    </source>
</evidence>
<comment type="subcellular location">
    <subcellularLocation>
        <location evidence="1">Membrane</location>
        <topology evidence="1">Multi-pass membrane protein</topology>
    </subcellularLocation>
</comment>
<evidence type="ECO:0000313" key="8">
    <source>
        <dbReference type="Proteomes" id="UP000249066"/>
    </source>
</evidence>
<proteinExistence type="predicted"/>
<dbReference type="InterPro" id="IPR012340">
    <property type="entry name" value="NA-bd_OB-fold"/>
</dbReference>
<dbReference type="Proteomes" id="UP000249066">
    <property type="component" value="Unassembled WGS sequence"/>
</dbReference>
<reference evidence="7 8" key="1">
    <citation type="submission" date="2017-08" db="EMBL/GenBank/DDBJ databases">
        <title>Infants hospitalized years apart are colonized by the same room-sourced microbial strains.</title>
        <authorList>
            <person name="Brooks B."/>
            <person name="Olm M.R."/>
            <person name="Firek B.A."/>
            <person name="Baker R."/>
            <person name="Thomas B.C."/>
            <person name="Morowitz M.J."/>
            <person name="Banfield J.F."/>
        </authorList>
    </citation>
    <scope>NUCLEOTIDE SEQUENCE [LARGE SCALE GENOMIC DNA]</scope>
    <source>
        <strain evidence="7">S2_018_000_R2_101</strain>
    </source>
</reference>
<dbReference type="Pfam" id="PF01957">
    <property type="entry name" value="NfeD"/>
    <property type="match status" value="1"/>
</dbReference>
<sequence length="149" mass="15460">MDLSPHWLWLILAALLAVAELAIPGVFLIWFAAAAIVAGLTTLIFEPSIPMQLLVFGASAVAAVAAGRAWYVANPVETADPLLNDRGARLFGKLVVVETAIVGGQGRVKVGDGSWAAHGPDCAAGTQLRVVGCEQGVLLVDHETALPRG</sequence>
<evidence type="ECO:0000256" key="3">
    <source>
        <dbReference type="ARBA" id="ARBA00022989"/>
    </source>
</evidence>
<feature type="transmembrane region" description="Helical" evidence="5">
    <location>
        <begin position="53"/>
        <end position="73"/>
    </location>
</feature>
<dbReference type="PANTHER" id="PTHR33507">
    <property type="entry name" value="INNER MEMBRANE PROTEIN YBBJ"/>
    <property type="match status" value="1"/>
</dbReference>
<gene>
    <name evidence="7" type="ORF">DI623_08715</name>
</gene>
<name>A0A2W5C3I4_9SPHN</name>